<accession>A0A9Q0H7D6</accession>
<proteinExistence type="predicted"/>
<gene>
    <name evidence="3" type="ORF">NE237_021117</name>
</gene>
<keyword evidence="4" id="KW-1185">Reference proteome</keyword>
<dbReference type="InterPro" id="IPR025422">
    <property type="entry name" value="TGA_domain"/>
</dbReference>
<dbReference type="OrthoDB" id="683795at2759"/>
<dbReference type="GO" id="GO:0043565">
    <property type="term" value="F:sequence-specific DNA binding"/>
    <property type="evidence" value="ECO:0007669"/>
    <property type="project" value="InterPro"/>
</dbReference>
<dbReference type="GO" id="GO:0006351">
    <property type="term" value="P:DNA-templated transcription"/>
    <property type="evidence" value="ECO:0007669"/>
    <property type="project" value="InterPro"/>
</dbReference>
<feature type="compositionally biased region" description="Gly residues" evidence="1">
    <location>
        <begin position="175"/>
        <end position="186"/>
    </location>
</feature>
<feature type="domain" description="DOG1" evidence="2">
    <location>
        <begin position="15"/>
        <end position="186"/>
    </location>
</feature>
<evidence type="ECO:0000259" key="2">
    <source>
        <dbReference type="PROSITE" id="PS51806"/>
    </source>
</evidence>
<organism evidence="3 4">
    <name type="scientific">Protea cynaroides</name>
    <dbReference type="NCBI Taxonomy" id="273540"/>
    <lineage>
        <taxon>Eukaryota</taxon>
        <taxon>Viridiplantae</taxon>
        <taxon>Streptophyta</taxon>
        <taxon>Embryophyta</taxon>
        <taxon>Tracheophyta</taxon>
        <taxon>Spermatophyta</taxon>
        <taxon>Magnoliopsida</taxon>
        <taxon>Proteales</taxon>
        <taxon>Proteaceae</taxon>
        <taxon>Protea</taxon>
    </lineage>
</organism>
<sequence>MDNVLFFNSAECKIVTFLYSEALDELAKLESMLIESLRDGQLHPTGEAIDSQSNTSEGGRRTTTMETYYEALTLAASKDVSQLLFPDWPNPMEQLFLWFGDLHPNLFTDLLRSFLSNDDNDDDDRDEGNFDRPLAFALAWKNPSEDLMRGVERIECGFSHRRGCIGEDSYDNSGSSGGRGASGRES</sequence>
<reference evidence="3" key="1">
    <citation type="journal article" date="2023" name="Plant J.">
        <title>The genome of the king protea, Protea cynaroides.</title>
        <authorList>
            <person name="Chang J."/>
            <person name="Duong T.A."/>
            <person name="Schoeman C."/>
            <person name="Ma X."/>
            <person name="Roodt D."/>
            <person name="Barker N."/>
            <person name="Li Z."/>
            <person name="Van de Peer Y."/>
            <person name="Mizrachi E."/>
        </authorList>
    </citation>
    <scope>NUCLEOTIDE SEQUENCE</scope>
    <source>
        <tissue evidence="3">Young leaves</tissue>
    </source>
</reference>
<comment type="caution">
    <text evidence="3">The sequence shown here is derived from an EMBL/GenBank/DDBJ whole genome shotgun (WGS) entry which is preliminary data.</text>
</comment>
<evidence type="ECO:0000313" key="4">
    <source>
        <dbReference type="Proteomes" id="UP001141806"/>
    </source>
</evidence>
<feature type="region of interest" description="Disordered" evidence="1">
    <location>
        <begin position="163"/>
        <end position="186"/>
    </location>
</feature>
<evidence type="ECO:0000256" key="1">
    <source>
        <dbReference type="SAM" id="MobiDB-lite"/>
    </source>
</evidence>
<dbReference type="InterPro" id="IPR051886">
    <property type="entry name" value="Seed_Dev/Stress_Resp_Reg"/>
</dbReference>
<name>A0A9Q0H7D6_9MAGN</name>
<dbReference type="EMBL" id="JAMYWD010000009">
    <property type="protein sequence ID" value="KAJ4961207.1"/>
    <property type="molecule type" value="Genomic_DNA"/>
</dbReference>
<dbReference type="PANTHER" id="PTHR46354">
    <property type="entry name" value="DOG1 DOMAIN-CONTAINING PROTEIN"/>
    <property type="match status" value="1"/>
</dbReference>
<protein>
    <recommendedName>
        <fullName evidence="2">DOG1 domain-containing protein</fullName>
    </recommendedName>
</protein>
<dbReference type="Pfam" id="PF14144">
    <property type="entry name" value="DOG1"/>
    <property type="match status" value="1"/>
</dbReference>
<evidence type="ECO:0000313" key="3">
    <source>
        <dbReference type="EMBL" id="KAJ4961207.1"/>
    </source>
</evidence>
<dbReference type="PANTHER" id="PTHR46354:SF9">
    <property type="entry name" value="PROTEIN INAPERTURATE POLLEN1"/>
    <property type="match status" value="1"/>
</dbReference>
<dbReference type="PROSITE" id="PS51806">
    <property type="entry name" value="DOG1"/>
    <property type="match status" value="1"/>
</dbReference>
<dbReference type="Proteomes" id="UP001141806">
    <property type="component" value="Unassembled WGS sequence"/>
</dbReference>
<dbReference type="AlphaFoldDB" id="A0A9Q0H7D6"/>